<organism evidence="2 3">
    <name type="scientific">Porphyromonas cangingivalis</name>
    <dbReference type="NCBI Taxonomy" id="36874"/>
    <lineage>
        <taxon>Bacteria</taxon>
        <taxon>Pseudomonadati</taxon>
        <taxon>Bacteroidota</taxon>
        <taxon>Bacteroidia</taxon>
        <taxon>Bacteroidales</taxon>
        <taxon>Porphyromonadaceae</taxon>
        <taxon>Porphyromonas</taxon>
    </lineage>
</organism>
<evidence type="ECO:0008006" key="4">
    <source>
        <dbReference type="Google" id="ProtNLM"/>
    </source>
</evidence>
<feature type="chain" id="PRO_5001998388" description="Lipoprotein" evidence="1">
    <location>
        <begin position="23"/>
        <end position="221"/>
    </location>
</feature>
<keyword evidence="1" id="KW-0732">Signal</keyword>
<dbReference type="RefSeq" id="WP_036852820.1">
    <property type="nucleotide sequence ID" value="NZ_JQJD01000060.1"/>
</dbReference>
<evidence type="ECO:0000313" key="2">
    <source>
        <dbReference type="EMBL" id="KGN78524.1"/>
    </source>
</evidence>
<evidence type="ECO:0000256" key="1">
    <source>
        <dbReference type="SAM" id="SignalP"/>
    </source>
</evidence>
<protein>
    <recommendedName>
        <fullName evidence="4">Lipoprotein</fullName>
    </recommendedName>
</protein>
<keyword evidence="3" id="KW-1185">Reference proteome</keyword>
<dbReference type="Proteomes" id="UP000030125">
    <property type="component" value="Unassembled WGS sequence"/>
</dbReference>
<dbReference type="EMBL" id="JQJD01000060">
    <property type="protein sequence ID" value="KGN78524.1"/>
    <property type="molecule type" value="Genomic_DNA"/>
</dbReference>
<name>A0A0A2EQ85_PORCN</name>
<dbReference type="PROSITE" id="PS51257">
    <property type="entry name" value="PROKAR_LIPOPROTEIN"/>
    <property type="match status" value="1"/>
</dbReference>
<comment type="caution">
    <text evidence="2">The sequence shown here is derived from an EMBL/GenBank/DDBJ whole genome shotgun (WGS) entry which is preliminary data.</text>
</comment>
<accession>A0A0A2EQ85</accession>
<reference evidence="2 3" key="1">
    <citation type="submission" date="2014-08" db="EMBL/GenBank/DDBJ databases">
        <title>Porphyromonas cangingivalis strain:COT-109_OH1386 Genome sequencing.</title>
        <authorList>
            <person name="Wallis C."/>
            <person name="Deusch O."/>
            <person name="O'Flynn C."/>
            <person name="Davis I."/>
            <person name="Jospin G."/>
            <person name="Darling A.E."/>
            <person name="Coil D.A."/>
            <person name="Alexiev A."/>
            <person name="Horsfall A."/>
            <person name="Kirkwood N."/>
            <person name="Harris S."/>
            <person name="Eisen J.A."/>
        </authorList>
    </citation>
    <scope>NUCLEOTIDE SEQUENCE [LARGE SCALE GENOMIC DNA]</scope>
    <source>
        <strain evidence="3">COT-109 OH1386</strain>
    </source>
</reference>
<sequence length="221" mass="24744">MRQHSLLTLCVSLLLLMGAVSCTGTNKRSDSASTAQAVALPELAEGQLVEFEDDTLRIVDATPEGTDQAIFLIQPKWAGFAPFEVKGAWAFLAFEAKTTGHLLLSEGTGVIRELQAFDLLTGKMTGKFEQYMSGPTIEVENDNQILFYAYGNDYPQAQWDPATGEWTFSNDVPEHLKASVRALDSELQDFVFTAMAYRKIRMYLDSGRIEELDEYKWGYMQ</sequence>
<proteinExistence type="predicted"/>
<gene>
    <name evidence="2" type="ORF">HQ35_09935</name>
</gene>
<evidence type="ECO:0000313" key="3">
    <source>
        <dbReference type="Proteomes" id="UP000030125"/>
    </source>
</evidence>
<dbReference type="OrthoDB" id="1015401at2"/>
<feature type="signal peptide" evidence="1">
    <location>
        <begin position="1"/>
        <end position="22"/>
    </location>
</feature>
<dbReference type="STRING" id="36874.HQ34_06525"/>
<dbReference type="AlphaFoldDB" id="A0A0A2EQ85"/>